<keyword evidence="2" id="KW-1185">Reference proteome</keyword>
<reference evidence="2" key="1">
    <citation type="journal article" date="2017" name="Nat. Commun.">
        <title>The North American bullfrog draft genome provides insight into hormonal regulation of long noncoding RNA.</title>
        <authorList>
            <person name="Hammond S.A."/>
            <person name="Warren R.L."/>
            <person name="Vandervalk B.P."/>
            <person name="Kucuk E."/>
            <person name="Khan H."/>
            <person name="Gibb E.A."/>
            <person name="Pandoh P."/>
            <person name="Kirk H."/>
            <person name="Zhao Y."/>
            <person name="Jones M."/>
            <person name="Mungall A.J."/>
            <person name="Coope R."/>
            <person name="Pleasance S."/>
            <person name="Moore R.A."/>
            <person name="Holt R.A."/>
            <person name="Round J.M."/>
            <person name="Ohora S."/>
            <person name="Walle B.V."/>
            <person name="Veldhoen N."/>
            <person name="Helbing C.C."/>
            <person name="Birol I."/>
        </authorList>
    </citation>
    <scope>NUCLEOTIDE SEQUENCE [LARGE SCALE GENOMIC DNA]</scope>
</reference>
<accession>A0A2G9RZR8</accession>
<dbReference type="Proteomes" id="UP000228934">
    <property type="component" value="Unassembled WGS sequence"/>
</dbReference>
<sequence length="83" mass="9576">MSDMAGWAKTHTMPVSFFLNCSSRHEEKICVCVGLFIACYTLNLGVTCYERCKIKLQCALRFMQDPHILQYEKCLCHTCSHTH</sequence>
<dbReference type="AlphaFoldDB" id="A0A2G9RZR8"/>
<proteinExistence type="predicted"/>
<protein>
    <submittedName>
        <fullName evidence="1">Uncharacterized protein</fullName>
    </submittedName>
</protein>
<dbReference type="EMBL" id="KV929872">
    <property type="protein sequence ID" value="PIO32713.1"/>
    <property type="molecule type" value="Genomic_DNA"/>
</dbReference>
<name>A0A2G9RZR8_AQUCT</name>
<evidence type="ECO:0000313" key="1">
    <source>
        <dbReference type="EMBL" id="PIO32713.1"/>
    </source>
</evidence>
<dbReference type="OrthoDB" id="5295208at2759"/>
<gene>
    <name evidence="1" type="ORF">AB205_0131530</name>
</gene>
<feature type="non-terminal residue" evidence="1">
    <location>
        <position position="83"/>
    </location>
</feature>
<organism evidence="1 2">
    <name type="scientific">Aquarana catesbeiana</name>
    <name type="common">American bullfrog</name>
    <name type="synonym">Rana catesbeiana</name>
    <dbReference type="NCBI Taxonomy" id="8400"/>
    <lineage>
        <taxon>Eukaryota</taxon>
        <taxon>Metazoa</taxon>
        <taxon>Chordata</taxon>
        <taxon>Craniata</taxon>
        <taxon>Vertebrata</taxon>
        <taxon>Euteleostomi</taxon>
        <taxon>Amphibia</taxon>
        <taxon>Batrachia</taxon>
        <taxon>Anura</taxon>
        <taxon>Neobatrachia</taxon>
        <taxon>Ranoidea</taxon>
        <taxon>Ranidae</taxon>
        <taxon>Aquarana</taxon>
    </lineage>
</organism>
<evidence type="ECO:0000313" key="2">
    <source>
        <dbReference type="Proteomes" id="UP000228934"/>
    </source>
</evidence>